<dbReference type="InterPro" id="IPR000821">
    <property type="entry name" value="Ala_racemase"/>
</dbReference>
<dbReference type="InterPro" id="IPR011079">
    <property type="entry name" value="Ala_racemase_C"/>
</dbReference>
<feature type="binding site" evidence="4 6">
    <location>
        <position position="308"/>
    </location>
    <ligand>
        <name>substrate</name>
    </ligand>
</feature>
<accession>A0A1F4X8M5</accession>
<name>A0A1F4X8M5_UNCKA</name>
<dbReference type="UniPathway" id="UPA00042">
    <property type="reaction ID" value="UER00497"/>
</dbReference>
<comment type="cofactor">
    <cofactor evidence="1 4 5">
        <name>pyridoxal 5'-phosphate</name>
        <dbReference type="ChEBI" id="CHEBI:597326"/>
    </cofactor>
</comment>
<dbReference type="CDD" id="cd00430">
    <property type="entry name" value="PLPDE_III_AR"/>
    <property type="match status" value="1"/>
</dbReference>
<dbReference type="Pfam" id="PF01168">
    <property type="entry name" value="Ala_racemase_N"/>
    <property type="match status" value="1"/>
</dbReference>
<feature type="binding site" evidence="4 6">
    <location>
        <position position="133"/>
    </location>
    <ligand>
        <name>substrate</name>
    </ligand>
</feature>
<comment type="pathway">
    <text evidence="4">Amino-acid biosynthesis; D-alanine biosynthesis; D-alanine from L-alanine: step 1/1.</text>
</comment>
<dbReference type="GO" id="GO:0005829">
    <property type="term" value="C:cytosol"/>
    <property type="evidence" value="ECO:0007669"/>
    <property type="project" value="TreeGrafter"/>
</dbReference>
<feature type="modified residue" description="N6-(pyridoxal phosphate)lysine" evidence="4 5">
    <location>
        <position position="35"/>
    </location>
</feature>
<evidence type="ECO:0000256" key="6">
    <source>
        <dbReference type="PIRSR" id="PIRSR600821-52"/>
    </source>
</evidence>
<evidence type="ECO:0000256" key="4">
    <source>
        <dbReference type="HAMAP-Rule" id="MF_01201"/>
    </source>
</evidence>
<feature type="domain" description="Alanine racemase C-terminal" evidence="7">
    <location>
        <begin position="241"/>
        <end position="367"/>
    </location>
</feature>
<keyword evidence="3 4" id="KW-0413">Isomerase</keyword>
<feature type="active site" description="Proton acceptor; specific for L-alanine" evidence="4">
    <location>
        <position position="262"/>
    </location>
</feature>
<dbReference type="PROSITE" id="PS00395">
    <property type="entry name" value="ALANINE_RACEMASE"/>
    <property type="match status" value="1"/>
</dbReference>
<dbReference type="EMBL" id="MEWG01000011">
    <property type="protein sequence ID" value="OGC77881.1"/>
    <property type="molecule type" value="Genomic_DNA"/>
</dbReference>
<comment type="catalytic activity">
    <reaction evidence="4">
        <text>L-alanine = D-alanine</text>
        <dbReference type="Rhea" id="RHEA:20249"/>
        <dbReference type="ChEBI" id="CHEBI:57416"/>
        <dbReference type="ChEBI" id="CHEBI:57972"/>
        <dbReference type="EC" id="5.1.1.1"/>
    </reaction>
</comment>
<comment type="function">
    <text evidence="4">Catalyzes the interconversion of L-alanine and D-alanine. May also act on other amino acids.</text>
</comment>
<evidence type="ECO:0000256" key="3">
    <source>
        <dbReference type="ARBA" id="ARBA00023235"/>
    </source>
</evidence>
<dbReference type="GO" id="GO:0030632">
    <property type="term" value="P:D-alanine biosynthetic process"/>
    <property type="evidence" value="ECO:0007669"/>
    <property type="project" value="UniProtKB-UniRule"/>
</dbReference>
<dbReference type="GO" id="GO:0030170">
    <property type="term" value="F:pyridoxal phosphate binding"/>
    <property type="evidence" value="ECO:0007669"/>
    <property type="project" value="UniProtKB-UniRule"/>
</dbReference>
<protein>
    <recommendedName>
        <fullName evidence="4">Alanine racemase</fullName>
        <ecNumber evidence="4">5.1.1.1</ecNumber>
    </recommendedName>
</protein>
<dbReference type="Gene3D" id="2.40.37.10">
    <property type="entry name" value="Lyase, Ornithine Decarboxylase, Chain A, domain 1"/>
    <property type="match status" value="1"/>
</dbReference>
<dbReference type="Pfam" id="PF00842">
    <property type="entry name" value="Ala_racemase_C"/>
    <property type="match status" value="1"/>
</dbReference>
<dbReference type="EC" id="5.1.1.1" evidence="4"/>
<feature type="active site" description="Proton acceptor; specific for D-alanine" evidence="4">
    <location>
        <position position="35"/>
    </location>
</feature>
<dbReference type="SUPFAM" id="SSF51419">
    <property type="entry name" value="PLP-binding barrel"/>
    <property type="match status" value="1"/>
</dbReference>
<sequence length="369" mass="41035">MHRTWTEINLETMRSNLLTIRSNLGPMVTLGIVVKADAYGHGLRAIVPLLNSEKIEFAIVAYVEEALVLRQCSFTGKILVLNEVPDELCKAITEFNLTLCIGSYEYAKIVNEYGRKLRSKVNVHIEIDTGIGRSGLYYHESLNQIEQIVAFNNLEPEGIFTHFSNADSKSLETTTEQLRNFKELVRKLSAKGIEFKYTHAATGCSAFSLPDSQLNLVRIGAAFYGLQSSNEKEYPIQVRPVLSWFTRVSRIRRLRAGENLGYGINPLPVDSKIAVLPIGYGDGFSRRPNFNFVLIRSHRVPIIGHVSMSEAYADVTGIGVVEVGDTVTIIGKQGKTSLSAQDHAKSWDTVSEEIVASISPLVPRIYLSK</sequence>
<comment type="caution">
    <text evidence="8">The sequence shown here is derived from an EMBL/GenBank/DDBJ whole genome shotgun (WGS) entry which is preliminary data.</text>
</comment>
<gene>
    <name evidence="8" type="ORF">A2619_03700</name>
</gene>
<organism evidence="8 9">
    <name type="scientific">candidate division WWE3 bacterium RIFOXYD1_FULL_39_9</name>
    <dbReference type="NCBI Taxonomy" id="1802649"/>
    <lineage>
        <taxon>Bacteria</taxon>
        <taxon>Katanobacteria</taxon>
    </lineage>
</organism>
<dbReference type="AlphaFoldDB" id="A0A1F4X8M5"/>
<dbReference type="PANTHER" id="PTHR30511:SF0">
    <property type="entry name" value="ALANINE RACEMASE, CATABOLIC-RELATED"/>
    <property type="match status" value="1"/>
</dbReference>
<evidence type="ECO:0000256" key="1">
    <source>
        <dbReference type="ARBA" id="ARBA00001933"/>
    </source>
</evidence>
<dbReference type="FunFam" id="3.20.20.10:FF:000002">
    <property type="entry name" value="Alanine racemase"/>
    <property type="match status" value="1"/>
</dbReference>
<proteinExistence type="inferred from homology"/>
<evidence type="ECO:0000259" key="7">
    <source>
        <dbReference type="SMART" id="SM01005"/>
    </source>
</evidence>
<dbReference type="PRINTS" id="PR00992">
    <property type="entry name" value="ALARACEMASE"/>
</dbReference>
<dbReference type="InterPro" id="IPR009006">
    <property type="entry name" value="Ala_racemase/Decarboxylase_C"/>
</dbReference>
<dbReference type="InterPro" id="IPR020622">
    <property type="entry name" value="Ala_racemase_pyridoxalP-BS"/>
</dbReference>
<evidence type="ECO:0000256" key="2">
    <source>
        <dbReference type="ARBA" id="ARBA00022898"/>
    </source>
</evidence>
<dbReference type="SMART" id="SM01005">
    <property type="entry name" value="Ala_racemase_C"/>
    <property type="match status" value="1"/>
</dbReference>
<dbReference type="PANTHER" id="PTHR30511">
    <property type="entry name" value="ALANINE RACEMASE"/>
    <property type="match status" value="1"/>
</dbReference>
<evidence type="ECO:0000313" key="9">
    <source>
        <dbReference type="Proteomes" id="UP000176815"/>
    </source>
</evidence>
<evidence type="ECO:0000256" key="5">
    <source>
        <dbReference type="PIRSR" id="PIRSR600821-50"/>
    </source>
</evidence>
<dbReference type="GO" id="GO:0008784">
    <property type="term" value="F:alanine racemase activity"/>
    <property type="evidence" value="ECO:0007669"/>
    <property type="project" value="UniProtKB-UniRule"/>
</dbReference>
<dbReference type="HAMAP" id="MF_01201">
    <property type="entry name" value="Ala_racemase"/>
    <property type="match status" value="1"/>
</dbReference>
<dbReference type="InterPro" id="IPR001608">
    <property type="entry name" value="Ala_racemase_N"/>
</dbReference>
<comment type="similarity">
    <text evidence="4">Belongs to the alanine racemase family.</text>
</comment>
<dbReference type="NCBIfam" id="TIGR00492">
    <property type="entry name" value="alr"/>
    <property type="match status" value="1"/>
</dbReference>
<reference evidence="8 9" key="1">
    <citation type="journal article" date="2016" name="Nat. Commun.">
        <title>Thousands of microbial genomes shed light on interconnected biogeochemical processes in an aquifer system.</title>
        <authorList>
            <person name="Anantharaman K."/>
            <person name="Brown C.T."/>
            <person name="Hug L.A."/>
            <person name="Sharon I."/>
            <person name="Castelle C.J."/>
            <person name="Probst A.J."/>
            <person name="Thomas B.C."/>
            <person name="Singh A."/>
            <person name="Wilkins M.J."/>
            <person name="Karaoz U."/>
            <person name="Brodie E.L."/>
            <person name="Williams K.H."/>
            <person name="Hubbard S.S."/>
            <person name="Banfield J.F."/>
        </authorList>
    </citation>
    <scope>NUCLEOTIDE SEQUENCE [LARGE SCALE GENOMIC DNA]</scope>
</reference>
<dbReference type="Gene3D" id="3.20.20.10">
    <property type="entry name" value="Alanine racemase"/>
    <property type="match status" value="1"/>
</dbReference>
<keyword evidence="2 4" id="KW-0663">Pyridoxal phosphate</keyword>
<dbReference type="Proteomes" id="UP000176815">
    <property type="component" value="Unassembled WGS sequence"/>
</dbReference>
<dbReference type="SUPFAM" id="SSF50621">
    <property type="entry name" value="Alanine racemase C-terminal domain-like"/>
    <property type="match status" value="1"/>
</dbReference>
<dbReference type="InterPro" id="IPR029066">
    <property type="entry name" value="PLP-binding_barrel"/>
</dbReference>
<evidence type="ECO:0000313" key="8">
    <source>
        <dbReference type="EMBL" id="OGC77881.1"/>
    </source>
</evidence>